<dbReference type="PANTHER" id="PTHR11669:SF8">
    <property type="entry name" value="DNA POLYMERASE III SUBUNIT DELTA"/>
    <property type="match status" value="1"/>
</dbReference>
<evidence type="ECO:0000313" key="9">
    <source>
        <dbReference type="EMBL" id="HIX06839.1"/>
    </source>
</evidence>
<comment type="catalytic activity">
    <reaction evidence="7">
        <text>DNA(n) + a 2'-deoxyribonucleoside 5'-triphosphate = DNA(n+1) + diphosphate</text>
        <dbReference type="Rhea" id="RHEA:22508"/>
        <dbReference type="Rhea" id="RHEA-COMP:17339"/>
        <dbReference type="Rhea" id="RHEA-COMP:17340"/>
        <dbReference type="ChEBI" id="CHEBI:33019"/>
        <dbReference type="ChEBI" id="CHEBI:61560"/>
        <dbReference type="ChEBI" id="CHEBI:173112"/>
        <dbReference type="EC" id="2.7.7.7"/>
    </reaction>
</comment>
<comment type="caution">
    <text evidence="9">The sequence shown here is derived from an EMBL/GenBank/DDBJ whole genome shotgun (WGS) entry which is preliminary data.</text>
</comment>
<organism evidence="9 10">
    <name type="scientific">Candidatus Borkfalkia faecipullorum</name>
    <dbReference type="NCBI Taxonomy" id="2838510"/>
    <lineage>
        <taxon>Bacteria</taxon>
        <taxon>Bacillati</taxon>
        <taxon>Bacillota</taxon>
        <taxon>Clostridia</taxon>
        <taxon>Christensenellales</taxon>
        <taxon>Christensenellaceae</taxon>
        <taxon>Candidatus Borkfalkia</taxon>
    </lineage>
</organism>
<dbReference type="InterPro" id="IPR015199">
    <property type="entry name" value="DNA_pol_III_delta_C"/>
</dbReference>
<keyword evidence="3" id="KW-0808">Transferase</keyword>
<dbReference type="InterPro" id="IPR050238">
    <property type="entry name" value="DNA_Rep/Repair_Clamp_Loader"/>
</dbReference>
<evidence type="ECO:0000256" key="6">
    <source>
        <dbReference type="ARBA" id="ARBA00022932"/>
    </source>
</evidence>
<accession>A0A9D1V6U8</accession>
<name>A0A9D1V6U8_9FIRM</name>
<evidence type="ECO:0000256" key="2">
    <source>
        <dbReference type="ARBA" id="ARBA00014363"/>
    </source>
</evidence>
<dbReference type="EC" id="2.7.7.7" evidence="1"/>
<keyword evidence="4" id="KW-0548">Nucleotidyltransferase</keyword>
<evidence type="ECO:0000313" key="10">
    <source>
        <dbReference type="Proteomes" id="UP000824204"/>
    </source>
</evidence>
<dbReference type="Pfam" id="PF09115">
    <property type="entry name" value="DNApol3-delta_C"/>
    <property type="match status" value="1"/>
</dbReference>
<evidence type="ECO:0000256" key="4">
    <source>
        <dbReference type="ARBA" id="ARBA00022695"/>
    </source>
</evidence>
<protein>
    <recommendedName>
        <fullName evidence="2">DNA polymerase III subunit delta'</fullName>
        <ecNumber evidence="1">2.7.7.7</ecNumber>
    </recommendedName>
</protein>
<evidence type="ECO:0000256" key="1">
    <source>
        <dbReference type="ARBA" id="ARBA00012417"/>
    </source>
</evidence>
<evidence type="ECO:0000256" key="7">
    <source>
        <dbReference type="ARBA" id="ARBA00049244"/>
    </source>
</evidence>
<dbReference type="InterPro" id="IPR027417">
    <property type="entry name" value="P-loop_NTPase"/>
</dbReference>
<dbReference type="Pfam" id="PF13177">
    <property type="entry name" value="DNA_pol3_delta2"/>
    <property type="match status" value="1"/>
</dbReference>
<gene>
    <name evidence="9" type="ORF">H9741_00020</name>
</gene>
<dbReference type="EMBL" id="DXFX01000001">
    <property type="protein sequence ID" value="HIX06839.1"/>
    <property type="molecule type" value="Genomic_DNA"/>
</dbReference>
<evidence type="ECO:0000256" key="5">
    <source>
        <dbReference type="ARBA" id="ARBA00022705"/>
    </source>
</evidence>
<dbReference type="GO" id="GO:0009360">
    <property type="term" value="C:DNA polymerase III complex"/>
    <property type="evidence" value="ECO:0007669"/>
    <property type="project" value="InterPro"/>
</dbReference>
<dbReference type="AlphaFoldDB" id="A0A9D1V6U8"/>
<proteinExistence type="predicted"/>
<dbReference type="Gene3D" id="3.40.50.300">
    <property type="entry name" value="P-loop containing nucleotide triphosphate hydrolases"/>
    <property type="match status" value="1"/>
</dbReference>
<dbReference type="Proteomes" id="UP000824204">
    <property type="component" value="Unassembled WGS sequence"/>
</dbReference>
<dbReference type="PANTHER" id="PTHR11669">
    <property type="entry name" value="REPLICATION FACTOR C / DNA POLYMERASE III GAMMA-TAU SUBUNIT"/>
    <property type="match status" value="1"/>
</dbReference>
<dbReference type="GO" id="GO:0003677">
    <property type="term" value="F:DNA binding"/>
    <property type="evidence" value="ECO:0007669"/>
    <property type="project" value="InterPro"/>
</dbReference>
<evidence type="ECO:0000259" key="8">
    <source>
        <dbReference type="Pfam" id="PF09115"/>
    </source>
</evidence>
<evidence type="ECO:0000256" key="3">
    <source>
        <dbReference type="ARBA" id="ARBA00022679"/>
    </source>
</evidence>
<keyword evidence="6" id="KW-0239">DNA-directed DNA polymerase</keyword>
<reference evidence="9" key="2">
    <citation type="submission" date="2021-04" db="EMBL/GenBank/DDBJ databases">
        <authorList>
            <person name="Gilroy R."/>
        </authorList>
    </citation>
    <scope>NUCLEOTIDE SEQUENCE</scope>
    <source>
        <strain evidence="9">811</strain>
    </source>
</reference>
<dbReference type="GO" id="GO:0003887">
    <property type="term" value="F:DNA-directed DNA polymerase activity"/>
    <property type="evidence" value="ECO:0007669"/>
    <property type="project" value="UniProtKB-KW"/>
</dbReference>
<reference evidence="9" key="1">
    <citation type="journal article" date="2021" name="PeerJ">
        <title>Extensive microbial diversity within the chicken gut microbiome revealed by metagenomics and culture.</title>
        <authorList>
            <person name="Gilroy R."/>
            <person name="Ravi A."/>
            <person name="Getino M."/>
            <person name="Pursley I."/>
            <person name="Horton D.L."/>
            <person name="Alikhan N.F."/>
            <person name="Baker D."/>
            <person name="Gharbi K."/>
            <person name="Hall N."/>
            <person name="Watson M."/>
            <person name="Adriaenssens E.M."/>
            <person name="Foster-Nyarko E."/>
            <person name="Jarju S."/>
            <person name="Secka A."/>
            <person name="Antonio M."/>
            <person name="Oren A."/>
            <person name="Chaudhuri R.R."/>
            <person name="La Ragione R."/>
            <person name="Hildebrand F."/>
            <person name="Pallen M.J."/>
        </authorList>
    </citation>
    <scope>NUCLEOTIDE SEQUENCE</scope>
    <source>
        <strain evidence="9">811</strain>
    </source>
</reference>
<sequence>MQLFENSRAMRMLRADAQAGRLSHAYLFLCPDARNLRRWLKELAAVLLGADARAKRLIAEECYSDCRIFPAPGEKAGVAEVKAMLDDVYIKPVEGEKKAFVLDNVQDMLAPAQNKLLKVLEEPPENVYFLLGATGEYSVLTTVRSRTKRLELLSFSEEETEAWLKEKFPARTDAHEIAALSGGILGKAEELAEGDSLTQEAQEAARLLSTLSPAGIPAAVRSCTDRQAAARLLSLLRLTLHDALAYQLGIGKRVSAAQEDTLRRVANRFGAAALVSAQEQITRAEKNLKFNANLPMCLEELFAGILEGR</sequence>
<dbReference type="SUPFAM" id="SSF52540">
    <property type="entry name" value="P-loop containing nucleoside triphosphate hydrolases"/>
    <property type="match status" value="1"/>
</dbReference>
<keyword evidence="5" id="KW-0235">DNA replication</keyword>
<dbReference type="GO" id="GO:0006261">
    <property type="term" value="P:DNA-templated DNA replication"/>
    <property type="evidence" value="ECO:0007669"/>
    <property type="project" value="TreeGrafter"/>
</dbReference>
<feature type="domain" description="DNA polymerase III delta subunit C-terminal" evidence="8">
    <location>
        <begin position="221"/>
        <end position="294"/>
    </location>
</feature>